<name>A0A2H0WC11_9BACT</name>
<accession>A0A2H0WC11</accession>
<comment type="caution">
    <text evidence="1">The sequence shown here is derived from an EMBL/GenBank/DDBJ whole genome shotgun (WGS) entry which is preliminary data.</text>
</comment>
<protein>
    <submittedName>
        <fullName evidence="1">Uncharacterized protein</fullName>
    </submittedName>
</protein>
<dbReference type="AlphaFoldDB" id="A0A2H0WC11"/>
<dbReference type="Proteomes" id="UP000230093">
    <property type="component" value="Unassembled WGS sequence"/>
</dbReference>
<reference evidence="2" key="1">
    <citation type="submission" date="2017-09" db="EMBL/GenBank/DDBJ databases">
        <title>Depth-based differentiation of microbial function through sediment-hosted aquifers and enrichment of novel symbionts in the deep terrestrial subsurface.</title>
        <authorList>
            <person name="Probst A.J."/>
            <person name="Ladd B."/>
            <person name="Jarett J.K."/>
            <person name="Geller-Mcgrath D.E."/>
            <person name="Sieber C.M.K."/>
            <person name="Emerson J.B."/>
            <person name="Anantharaman K."/>
            <person name="Thomas B.C."/>
            <person name="Malmstrom R."/>
            <person name="Stieglmeier M."/>
            <person name="Klingl A."/>
            <person name="Woyke T."/>
            <person name="Ryan C.M."/>
            <person name="Banfield J.F."/>
        </authorList>
    </citation>
    <scope>NUCLEOTIDE SEQUENCE [LARGE SCALE GENOMIC DNA]</scope>
</reference>
<sequence>MSEQEQFKIIVKEPEICGNDTCQRVSIESNGVELVDGTAYPDSDYYRTLWPTALFPEELMAEIENCLGYYESQQKLAESVDKQTGNNSRNKDIIIELASRESIRLISLDKKGNCFREELELPNPLSWESILQAAKSKAIYSARISSRWGNIDFFPSVTFGKNEGKRAKTGVLSDLGGVEGLARFLTATSEIPEDVSQKFLSKLAKLKDSSRFELIDLRY</sequence>
<organism evidence="1 2">
    <name type="scientific">Candidatus Beckwithbacteria bacterium CG10_big_fil_rev_8_21_14_0_10_34_10</name>
    <dbReference type="NCBI Taxonomy" id="1974495"/>
    <lineage>
        <taxon>Bacteria</taxon>
        <taxon>Candidatus Beckwithiibacteriota</taxon>
    </lineage>
</organism>
<dbReference type="EMBL" id="PEZT01000009">
    <property type="protein sequence ID" value="PIS09439.1"/>
    <property type="molecule type" value="Genomic_DNA"/>
</dbReference>
<gene>
    <name evidence="1" type="ORF">COT75_01415</name>
</gene>
<evidence type="ECO:0000313" key="2">
    <source>
        <dbReference type="Proteomes" id="UP000230093"/>
    </source>
</evidence>
<proteinExistence type="predicted"/>
<evidence type="ECO:0000313" key="1">
    <source>
        <dbReference type="EMBL" id="PIS09439.1"/>
    </source>
</evidence>